<dbReference type="PANTHER" id="PTHR36115:SF6">
    <property type="entry name" value="PROLINE-RICH ANTIGEN HOMOLOG"/>
    <property type="match status" value="1"/>
</dbReference>
<evidence type="ECO:0000256" key="6">
    <source>
        <dbReference type="SAM" id="MobiDB-lite"/>
    </source>
</evidence>
<organism evidence="9 10">
    <name type="scientific">Arenivirga flava</name>
    <dbReference type="NCBI Taxonomy" id="1930060"/>
    <lineage>
        <taxon>Bacteria</taxon>
        <taxon>Bacillati</taxon>
        <taxon>Actinomycetota</taxon>
        <taxon>Actinomycetes</taxon>
        <taxon>Micrococcales</taxon>
        <taxon>Microbacteriaceae</taxon>
        <taxon>Arenivirga</taxon>
    </lineage>
</organism>
<keyword evidence="4 7" id="KW-1133">Transmembrane helix</keyword>
<proteinExistence type="predicted"/>
<evidence type="ECO:0000256" key="4">
    <source>
        <dbReference type="ARBA" id="ARBA00022989"/>
    </source>
</evidence>
<keyword evidence="3 7" id="KW-0812">Transmembrane</keyword>
<dbReference type="PANTHER" id="PTHR36115">
    <property type="entry name" value="PROLINE-RICH ANTIGEN HOMOLOG-RELATED"/>
    <property type="match status" value="1"/>
</dbReference>
<keyword evidence="5 7" id="KW-0472">Membrane</keyword>
<evidence type="ECO:0000256" key="5">
    <source>
        <dbReference type="ARBA" id="ARBA00023136"/>
    </source>
</evidence>
<feature type="domain" description="RDD" evidence="8">
    <location>
        <begin position="33"/>
        <end position="145"/>
    </location>
</feature>
<evidence type="ECO:0000256" key="7">
    <source>
        <dbReference type="SAM" id="Phobius"/>
    </source>
</evidence>
<dbReference type="PIRSF" id="PIRSF021697">
    <property type="entry name" value="UCP021697"/>
    <property type="match status" value="1"/>
</dbReference>
<dbReference type="InterPro" id="IPR010432">
    <property type="entry name" value="RDD"/>
</dbReference>
<accession>A0AA37UES2</accession>
<evidence type="ECO:0000256" key="3">
    <source>
        <dbReference type="ARBA" id="ARBA00022692"/>
    </source>
</evidence>
<name>A0AA37UES2_9MICO</name>
<comment type="caution">
    <text evidence="9">The sequence shown here is derived from an EMBL/GenBank/DDBJ whole genome shotgun (WGS) entry which is preliminary data.</text>
</comment>
<sequence length="151" mass="16494">MQDAPSSAAHEPARSEFPGQRLGLPEQGPRSVARFGRRLIALVIDWWAAVLIAGVLFPNPAPDDAGRIMLHQTIIAAVFVVHRVLVILVLAGSLGQHIVGVRVVPLRGGWIGWWRPLVRTALILLVVPALVLDQDQRGLHDRIAGTVLVRR</sequence>
<keyword evidence="2" id="KW-1003">Cell membrane</keyword>
<keyword evidence="10" id="KW-1185">Reference proteome</keyword>
<feature type="transmembrane region" description="Helical" evidence="7">
    <location>
        <begin position="69"/>
        <end position="93"/>
    </location>
</feature>
<dbReference type="InterPro" id="IPR016795">
    <property type="entry name" value="UCP021697"/>
</dbReference>
<comment type="subcellular location">
    <subcellularLocation>
        <location evidence="1">Cell membrane</location>
        <topology evidence="1">Multi-pass membrane protein</topology>
    </subcellularLocation>
</comment>
<evidence type="ECO:0000313" key="10">
    <source>
        <dbReference type="Proteomes" id="UP001157160"/>
    </source>
</evidence>
<evidence type="ECO:0000256" key="2">
    <source>
        <dbReference type="ARBA" id="ARBA00022475"/>
    </source>
</evidence>
<feature type="region of interest" description="Disordered" evidence="6">
    <location>
        <begin position="1"/>
        <end position="28"/>
    </location>
</feature>
<evidence type="ECO:0000259" key="8">
    <source>
        <dbReference type="Pfam" id="PF06271"/>
    </source>
</evidence>
<dbReference type="AlphaFoldDB" id="A0AA37UES2"/>
<evidence type="ECO:0000256" key="1">
    <source>
        <dbReference type="ARBA" id="ARBA00004651"/>
    </source>
</evidence>
<dbReference type="GO" id="GO:0005886">
    <property type="term" value="C:plasma membrane"/>
    <property type="evidence" value="ECO:0007669"/>
    <property type="project" value="UniProtKB-SubCell"/>
</dbReference>
<dbReference type="Proteomes" id="UP001157160">
    <property type="component" value="Unassembled WGS sequence"/>
</dbReference>
<protein>
    <submittedName>
        <fullName evidence="9">RDD family protein</fullName>
    </submittedName>
</protein>
<dbReference type="InterPro" id="IPR051791">
    <property type="entry name" value="Pra-immunoreactive"/>
</dbReference>
<dbReference type="Pfam" id="PF06271">
    <property type="entry name" value="RDD"/>
    <property type="match status" value="1"/>
</dbReference>
<gene>
    <name evidence="9" type="ORF">GCM10025874_09320</name>
</gene>
<evidence type="ECO:0000313" key="9">
    <source>
        <dbReference type="EMBL" id="GMA27679.1"/>
    </source>
</evidence>
<dbReference type="EMBL" id="BSUL01000001">
    <property type="protein sequence ID" value="GMA27679.1"/>
    <property type="molecule type" value="Genomic_DNA"/>
</dbReference>
<feature type="transmembrane region" description="Helical" evidence="7">
    <location>
        <begin position="39"/>
        <end position="57"/>
    </location>
</feature>
<reference evidence="9 10" key="1">
    <citation type="journal article" date="2014" name="Int. J. Syst. Evol. Microbiol.">
        <title>Complete genome sequence of Corynebacterium casei LMG S-19264T (=DSM 44701T), isolated from a smear-ripened cheese.</title>
        <authorList>
            <consortium name="US DOE Joint Genome Institute (JGI-PGF)"/>
            <person name="Walter F."/>
            <person name="Albersmeier A."/>
            <person name="Kalinowski J."/>
            <person name="Ruckert C."/>
        </authorList>
    </citation>
    <scope>NUCLEOTIDE SEQUENCE [LARGE SCALE GENOMIC DNA]</scope>
    <source>
        <strain evidence="9 10">NBRC 112289</strain>
    </source>
</reference>